<feature type="domain" description="AMP-dependent synthetase/ligase" evidence="1">
    <location>
        <begin position="23"/>
        <end position="379"/>
    </location>
</feature>
<dbReference type="Pfam" id="PF00501">
    <property type="entry name" value="AMP-binding"/>
    <property type="match status" value="1"/>
</dbReference>
<keyword evidence="4" id="KW-1185">Reference proteome</keyword>
<dbReference type="Proteomes" id="UP001240236">
    <property type="component" value="Unassembled WGS sequence"/>
</dbReference>
<dbReference type="InterPro" id="IPR045851">
    <property type="entry name" value="AMP-bd_C_sf"/>
</dbReference>
<dbReference type="InterPro" id="IPR020845">
    <property type="entry name" value="AMP-binding_CS"/>
</dbReference>
<reference evidence="3 4" key="1">
    <citation type="submission" date="2023-07" db="EMBL/GenBank/DDBJ databases">
        <title>Sequencing the genomes of 1000 actinobacteria strains.</title>
        <authorList>
            <person name="Klenk H.-P."/>
        </authorList>
    </citation>
    <scope>NUCLEOTIDE SEQUENCE [LARGE SCALE GENOMIC DNA]</scope>
    <source>
        <strain evidence="3 4">DSM 44709</strain>
    </source>
</reference>
<feature type="domain" description="AMP-binding enzyme C-terminal" evidence="2">
    <location>
        <begin position="438"/>
        <end position="514"/>
    </location>
</feature>
<proteinExistence type="predicted"/>
<evidence type="ECO:0000259" key="2">
    <source>
        <dbReference type="Pfam" id="PF13193"/>
    </source>
</evidence>
<name>A0AAE4AYC9_9ACTN</name>
<dbReference type="InterPro" id="IPR042099">
    <property type="entry name" value="ANL_N_sf"/>
</dbReference>
<dbReference type="PROSITE" id="PS00455">
    <property type="entry name" value="AMP_BINDING"/>
    <property type="match status" value="1"/>
</dbReference>
<evidence type="ECO:0000313" key="4">
    <source>
        <dbReference type="Proteomes" id="UP001240236"/>
    </source>
</evidence>
<dbReference type="EMBL" id="JAUSUZ010000001">
    <property type="protein sequence ID" value="MDQ0364908.1"/>
    <property type="molecule type" value="Genomic_DNA"/>
</dbReference>
<protein>
    <submittedName>
        <fullName evidence="3">Amino acid adenylation domain-containing protein</fullName>
    </submittedName>
</protein>
<dbReference type="InterPro" id="IPR000873">
    <property type="entry name" value="AMP-dep_synth/lig_dom"/>
</dbReference>
<evidence type="ECO:0000313" key="3">
    <source>
        <dbReference type="EMBL" id="MDQ0364908.1"/>
    </source>
</evidence>
<dbReference type="Pfam" id="PF13193">
    <property type="entry name" value="AMP-binding_C"/>
    <property type="match status" value="1"/>
</dbReference>
<dbReference type="AlphaFoldDB" id="A0AAE4AYC9"/>
<gene>
    <name evidence="3" type="ORF">J2S42_001577</name>
</gene>
<dbReference type="PANTHER" id="PTHR45527">
    <property type="entry name" value="NONRIBOSOMAL PEPTIDE SYNTHETASE"/>
    <property type="match status" value="1"/>
</dbReference>
<organism evidence="3 4">
    <name type="scientific">Catenuloplanes indicus</name>
    <dbReference type="NCBI Taxonomy" id="137267"/>
    <lineage>
        <taxon>Bacteria</taxon>
        <taxon>Bacillati</taxon>
        <taxon>Actinomycetota</taxon>
        <taxon>Actinomycetes</taxon>
        <taxon>Micromonosporales</taxon>
        <taxon>Micromonosporaceae</taxon>
        <taxon>Catenuloplanes</taxon>
    </lineage>
</organism>
<sequence length="537" mass="56620">MTTTVPPPVHAPGETMPDFLLAAAGTTPARPAVIEFAGNGELRTTSYGELAARVRDTTAALADAGLGPGDRVLLETDTSAAAIGTFLACGRLGVAFVPVSPQTPDVRLATIAASTEPALYLSAGEPRQFLAGAGGVGTLAPEGLRLRRRPARRVRHRREVVAADTAYMIFTSGTTGRPKGVVMSHRAVVAFYHGMLTQGLVGPADRVASTSPFQFDFSLLDIGLALGSGASVVPVPRDLLRWPSRFLTVLRETGTTQVNGVPSIWRQVLRHSWNGLAALHGLRGVLFCGERFPMPELRRLQAALPQARIVNCYGATESMACAFADVPRPLPDDLDQPPIGRAHPGAELLLIGPDGAPVTGPGANGEMYLRSPALFTGYWDDPEATRSALVPDPTDPRSNQVVLRTGDLGCLGPDGELYFSGRADGQVQIRGNRVELAEVERRLLDLPGVAAAAAVVIPQADGDVELAAMIVQAPDAGPFDPTEAAAFCRTALPAYMVPGRIWVVDGLPVTENGKLDRVALSAWATEAGPTIPSQRKV</sequence>
<dbReference type="Gene3D" id="3.30.300.30">
    <property type="match status" value="1"/>
</dbReference>
<comment type="caution">
    <text evidence="3">The sequence shown here is derived from an EMBL/GenBank/DDBJ whole genome shotgun (WGS) entry which is preliminary data.</text>
</comment>
<dbReference type="GO" id="GO:0044550">
    <property type="term" value="P:secondary metabolite biosynthetic process"/>
    <property type="evidence" value="ECO:0007669"/>
    <property type="project" value="TreeGrafter"/>
</dbReference>
<dbReference type="PANTHER" id="PTHR45527:SF1">
    <property type="entry name" value="FATTY ACID SYNTHASE"/>
    <property type="match status" value="1"/>
</dbReference>
<evidence type="ECO:0000259" key="1">
    <source>
        <dbReference type="Pfam" id="PF00501"/>
    </source>
</evidence>
<dbReference type="GO" id="GO:0043041">
    <property type="term" value="P:amino acid activation for nonribosomal peptide biosynthetic process"/>
    <property type="evidence" value="ECO:0007669"/>
    <property type="project" value="TreeGrafter"/>
</dbReference>
<dbReference type="InterPro" id="IPR025110">
    <property type="entry name" value="AMP-bd_C"/>
</dbReference>
<dbReference type="GO" id="GO:0031177">
    <property type="term" value="F:phosphopantetheine binding"/>
    <property type="evidence" value="ECO:0007669"/>
    <property type="project" value="TreeGrafter"/>
</dbReference>
<dbReference type="RefSeq" id="WP_307236792.1">
    <property type="nucleotide sequence ID" value="NZ_JAUSUZ010000001.1"/>
</dbReference>
<dbReference type="SUPFAM" id="SSF56801">
    <property type="entry name" value="Acetyl-CoA synthetase-like"/>
    <property type="match status" value="1"/>
</dbReference>
<dbReference type="GO" id="GO:0005737">
    <property type="term" value="C:cytoplasm"/>
    <property type="evidence" value="ECO:0007669"/>
    <property type="project" value="TreeGrafter"/>
</dbReference>
<dbReference type="Gene3D" id="3.40.50.12780">
    <property type="entry name" value="N-terminal domain of ligase-like"/>
    <property type="match status" value="1"/>
</dbReference>
<accession>A0AAE4AYC9</accession>